<keyword evidence="2" id="KW-0812">Transmembrane</keyword>
<feature type="region of interest" description="Disordered" evidence="1">
    <location>
        <begin position="1"/>
        <end position="24"/>
    </location>
</feature>
<reference evidence="3" key="1">
    <citation type="journal article" date="2021" name="Sci. Rep.">
        <title>Diploid genomic architecture of Nitzschia inconspicua, an elite biomass production diatom.</title>
        <authorList>
            <person name="Oliver A."/>
            <person name="Podell S."/>
            <person name="Pinowska A."/>
            <person name="Traller J.C."/>
            <person name="Smith S.R."/>
            <person name="McClure R."/>
            <person name="Beliaev A."/>
            <person name="Bohutskyi P."/>
            <person name="Hill E.A."/>
            <person name="Rabines A."/>
            <person name="Zheng H."/>
            <person name="Allen L.Z."/>
            <person name="Kuo A."/>
            <person name="Grigoriev I.V."/>
            <person name="Allen A.E."/>
            <person name="Hazlebeck D."/>
            <person name="Allen E.E."/>
        </authorList>
    </citation>
    <scope>NUCLEOTIDE SEQUENCE</scope>
    <source>
        <strain evidence="3">Hildebrandi</strain>
    </source>
</reference>
<protein>
    <submittedName>
        <fullName evidence="3">Uncharacterized protein</fullName>
    </submittedName>
</protein>
<keyword evidence="2" id="KW-0472">Membrane</keyword>
<evidence type="ECO:0000313" key="4">
    <source>
        <dbReference type="Proteomes" id="UP000693970"/>
    </source>
</evidence>
<evidence type="ECO:0000256" key="2">
    <source>
        <dbReference type="SAM" id="Phobius"/>
    </source>
</evidence>
<proteinExistence type="predicted"/>
<accession>A0A9K3KF44</accession>
<feature type="compositionally biased region" description="Polar residues" evidence="1">
    <location>
        <begin position="1"/>
        <end position="10"/>
    </location>
</feature>
<dbReference type="OrthoDB" id="46945at2759"/>
<dbReference type="EMBL" id="JAGRRH010000025">
    <property type="protein sequence ID" value="KAG7342159.1"/>
    <property type="molecule type" value="Genomic_DNA"/>
</dbReference>
<reference evidence="3" key="2">
    <citation type="submission" date="2021-04" db="EMBL/GenBank/DDBJ databases">
        <authorList>
            <person name="Podell S."/>
        </authorList>
    </citation>
    <scope>NUCLEOTIDE SEQUENCE</scope>
    <source>
        <strain evidence="3">Hildebrandi</strain>
    </source>
</reference>
<dbReference type="Proteomes" id="UP000693970">
    <property type="component" value="Unassembled WGS sequence"/>
</dbReference>
<sequence length="608" mass="69539">MKRSARSFTSPWEPPNNDERDRGYLFRPKDCQETLNLIANQHLYTDDEIIQFLLGSDLPGHVEMADREHDYSKANHPLQDSMEIKLWRKAFHKRRREIRELTEKLDSGGATIDEDGRLVPVTQPPQPPRAILPPPPLPGGNNNINNFDPLLAEIGVNVNPNPIQEEQEMQAFYERERQRAAATIAQEVQRLRREGVPEDDFEVILMDPRENGRGPTPGPGGAVGNGIARRLFFTVIGIMTAFACIILHALPLLSVPEPVDLTFDSLLYELLDVRNWTTHLRHCQDLANRNATSSSPTTTGLLDGWRWWWNPSKSTEIDCSAGVLHVPLSEAFQKENASVRRRNMHLSWFFPCVVDRKERNDSHCVAGTVEDKSARVLTVGIDFPKRCFRGMHDDAVSKDDVYEAIRMGHHLIEKGGDHLDIHYDINFLRLQLSRMIRKLENLLRRDYLQETVELRPVAFRVLTTAPMDGHGVRAQYSSTLNHSNYWKWVERSKEHNQRARYPWPFGILPKREKCNLVADRNIDPRFCILTSVFLADGAGKDYRGASTLFMNHDSSNDNPKRRIQRGVTIDGQIGRVVVSTGGVENLRCRFPTRSGCHVELQIWWECGS</sequence>
<feature type="transmembrane region" description="Helical" evidence="2">
    <location>
        <begin position="231"/>
        <end position="253"/>
    </location>
</feature>
<evidence type="ECO:0000256" key="1">
    <source>
        <dbReference type="SAM" id="MobiDB-lite"/>
    </source>
</evidence>
<keyword evidence="2" id="KW-1133">Transmembrane helix</keyword>
<gene>
    <name evidence="3" type="ORF">IV203_007251</name>
</gene>
<comment type="caution">
    <text evidence="3">The sequence shown here is derived from an EMBL/GenBank/DDBJ whole genome shotgun (WGS) entry which is preliminary data.</text>
</comment>
<organism evidence="3 4">
    <name type="scientific">Nitzschia inconspicua</name>
    <dbReference type="NCBI Taxonomy" id="303405"/>
    <lineage>
        <taxon>Eukaryota</taxon>
        <taxon>Sar</taxon>
        <taxon>Stramenopiles</taxon>
        <taxon>Ochrophyta</taxon>
        <taxon>Bacillariophyta</taxon>
        <taxon>Bacillariophyceae</taxon>
        <taxon>Bacillariophycidae</taxon>
        <taxon>Bacillariales</taxon>
        <taxon>Bacillariaceae</taxon>
        <taxon>Nitzschia</taxon>
    </lineage>
</organism>
<dbReference type="AlphaFoldDB" id="A0A9K3KF44"/>
<keyword evidence="4" id="KW-1185">Reference proteome</keyword>
<evidence type="ECO:0000313" key="3">
    <source>
        <dbReference type="EMBL" id="KAG7342159.1"/>
    </source>
</evidence>
<name>A0A9K3KF44_9STRA</name>